<dbReference type="EMBL" id="SDMQ01000007">
    <property type="protein sequence ID" value="TBT84599.1"/>
    <property type="molecule type" value="Genomic_DNA"/>
</dbReference>
<comment type="caution">
    <text evidence="1">The sequence shown here is derived from an EMBL/GenBank/DDBJ whole genome shotgun (WGS) entry which is preliminary data.</text>
</comment>
<evidence type="ECO:0000313" key="2">
    <source>
        <dbReference type="Proteomes" id="UP000292373"/>
    </source>
</evidence>
<dbReference type="RefSeq" id="WP_131168023.1">
    <property type="nucleotide sequence ID" value="NZ_SDMQ01000007.1"/>
</dbReference>
<gene>
    <name evidence="1" type="ORF">ET989_07980</name>
</gene>
<dbReference type="AlphaFoldDB" id="A0A4V2JSF6"/>
<sequence length="434" mass="45694">MTSTELNGAWLRHMETVRWFGGKGAGARLVGREPLPPYTAPGATPALRSEVAELSYPDGHTEHYHLLVAHYPVGAAVPGTVVGTDEVDGRAVQVVDATTDPDALAAFVAATQPAFADRPVKLWAGEQSNTTLTLGSGDLYKLFRRIEPGPNLDAEVLIALGGAGVPEVRGRLQCAWPAGASTDLGMVIARVPDATDGWDLATAACIAGEDFTERARALGVALADVHARLAEAFGTGTVAGDEVADTMGARLVAAVAAAGELAPYADALRGAFDVLRGRELAVQRVHGDFHLGQTLHSPSTGSGNATGSGTGVWTIIDFEGEPAKTAAERRAPDSPWRDVAGMVRSFDYVRSAHPSPDSEAATNWADAARDAFLIGYCGVTNGDAVLPGYVIDKAVYEVLYELRNRPDWVEIPMRAIRAAATHGDNPPETLTEKE</sequence>
<dbReference type="Gene3D" id="3.90.1200.10">
    <property type="match status" value="1"/>
</dbReference>
<dbReference type="OrthoDB" id="3787729at2"/>
<proteinExistence type="predicted"/>
<name>A0A4V2JSF6_9ACTN</name>
<dbReference type="SUPFAM" id="SSF56112">
    <property type="entry name" value="Protein kinase-like (PK-like)"/>
    <property type="match status" value="1"/>
</dbReference>
<accession>A0A4V2JSF6</accession>
<dbReference type="InterPro" id="IPR011009">
    <property type="entry name" value="Kinase-like_dom_sf"/>
</dbReference>
<keyword evidence="1" id="KW-0808">Transferase</keyword>
<dbReference type="GO" id="GO:0016740">
    <property type="term" value="F:transferase activity"/>
    <property type="evidence" value="ECO:0007669"/>
    <property type="project" value="UniProtKB-KW"/>
</dbReference>
<protein>
    <submittedName>
        <fullName evidence="1">Phosphotransferase</fullName>
    </submittedName>
</protein>
<evidence type="ECO:0000313" key="1">
    <source>
        <dbReference type="EMBL" id="TBT84599.1"/>
    </source>
</evidence>
<reference evidence="1 2" key="1">
    <citation type="submission" date="2019-01" db="EMBL/GenBank/DDBJ databases">
        <title>Lactibacter flavus gen. nov., sp. nov., a novel bacterium of the family Propionibacteriaceae isolated from raw milk and dairy products.</title>
        <authorList>
            <person name="Huptas C."/>
            <person name="Wenning M."/>
            <person name="Breitenwieser F."/>
            <person name="Doll E."/>
            <person name="Von Neubeck M."/>
            <person name="Busse H.-J."/>
            <person name="Scherer S."/>
        </authorList>
    </citation>
    <scope>NUCLEOTIDE SEQUENCE [LARGE SCALE GENOMIC DNA]</scope>
    <source>
        <strain evidence="1 2">KCTC 33808</strain>
    </source>
</reference>
<dbReference type="Proteomes" id="UP000292373">
    <property type="component" value="Unassembled WGS sequence"/>
</dbReference>
<keyword evidence="2" id="KW-1185">Reference proteome</keyword>
<organism evidence="1 2">
    <name type="scientific">Propioniciclava sinopodophylli</name>
    <dbReference type="NCBI Taxonomy" id="1837344"/>
    <lineage>
        <taxon>Bacteria</taxon>
        <taxon>Bacillati</taxon>
        <taxon>Actinomycetota</taxon>
        <taxon>Actinomycetes</taxon>
        <taxon>Propionibacteriales</taxon>
        <taxon>Propionibacteriaceae</taxon>
        <taxon>Propioniciclava</taxon>
    </lineage>
</organism>